<dbReference type="RefSeq" id="WP_179952606.1">
    <property type="nucleotide sequence ID" value="NZ_BAAAAF010000004.1"/>
</dbReference>
<evidence type="ECO:0000313" key="2">
    <source>
        <dbReference type="EMBL" id="GAA0035491.1"/>
    </source>
</evidence>
<comment type="caution">
    <text evidence="2">The sequence shown here is derived from an EMBL/GenBank/DDBJ whole genome shotgun (WGS) entry which is preliminary data.</text>
</comment>
<sequence>MAKQTMVQKGLGKATKLAINDDGSLNPRAQSALSKLLSVQRPVVLAYVRSLRRRNPDATPEELVAIIRKRYLALATTGGAAVGATAAVPGIGTMAALGVATAETAGFLELTALFAQAISEIHGLPVNDPARANALVLGLMLGQDGKNLVQRFGKKSVGPEALLGDWGATLTKQLPAPVVDLLLRKLRKTFIRKFAAKAGGSLFGRLLPFGIGAVIGGVVNAQMSRKVANESKTAFGAAPTVFPLETDPQYVAPKSDNKLLGTLQHVAALVRKKDKDSVDGEVVDEGVEHDATKYDSDSSVSDSTKPSKEIGR</sequence>
<feature type="region of interest" description="Disordered" evidence="1">
    <location>
        <begin position="274"/>
        <end position="312"/>
    </location>
</feature>
<dbReference type="EMBL" id="BAAAAF010000004">
    <property type="protein sequence ID" value="GAA0035491.1"/>
    <property type="molecule type" value="Genomic_DNA"/>
</dbReference>
<protein>
    <recommendedName>
        <fullName evidence="4">EcsC protein family protein</fullName>
    </recommendedName>
</protein>
<reference evidence="2 3" key="1">
    <citation type="submission" date="2024-01" db="EMBL/GenBank/DDBJ databases">
        <title>Characterization of antibiotic resistant novel bacterial strains and their environmental applications.</title>
        <authorList>
            <person name="Manzoor S."/>
            <person name="Abbas S."/>
            <person name="Arshad M."/>
            <person name="Ahmed I."/>
        </authorList>
    </citation>
    <scope>NUCLEOTIDE SEQUENCE [LARGE SCALE GENOMIC DNA]</scope>
    <source>
        <strain evidence="2 3">NCCP-602</strain>
    </source>
</reference>
<evidence type="ECO:0000256" key="1">
    <source>
        <dbReference type="SAM" id="MobiDB-lite"/>
    </source>
</evidence>
<evidence type="ECO:0000313" key="3">
    <source>
        <dbReference type="Proteomes" id="UP001498238"/>
    </source>
</evidence>
<proteinExistence type="predicted"/>
<organism evidence="2 3">
    <name type="scientific">Brevibacterium metallidurans</name>
    <dbReference type="NCBI Taxonomy" id="1482676"/>
    <lineage>
        <taxon>Bacteria</taxon>
        <taxon>Bacillati</taxon>
        <taxon>Actinomycetota</taxon>
        <taxon>Actinomycetes</taxon>
        <taxon>Micrococcales</taxon>
        <taxon>Brevibacteriaceae</taxon>
        <taxon>Brevibacterium</taxon>
    </lineage>
</organism>
<gene>
    <name evidence="2" type="ORF">NCCP602_14520</name>
</gene>
<feature type="compositionally biased region" description="Basic and acidic residues" evidence="1">
    <location>
        <begin position="286"/>
        <end position="296"/>
    </location>
</feature>
<keyword evidence="3" id="KW-1185">Reference proteome</keyword>
<accession>A0ABP3C6T0</accession>
<name>A0ABP3C6T0_9MICO</name>
<dbReference type="Proteomes" id="UP001498238">
    <property type="component" value="Unassembled WGS sequence"/>
</dbReference>
<evidence type="ECO:0008006" key="4">
    <source>
        <dbReference type="Google" id="ProtNLM"/>
    </source>
</evidence>